<reference evidence="1" key="1">
    <citation type="submission" date="2009-11" db="EMBL/GenBank/DDBJ databases">
        <authorList>
            <consortium name="The Broad Institute Genome Sequencing Platform"/>
            <person name="Ward D."/>
            <person name="Feldgarden M."/>
            <person name="Earl A."/>
            <person name="Young S.K."/>
            <person name="Zeng Q."/>
            <person name="Koehrsen M."/>
            <person name="Alvarado L."/>
            <person name="Berlin A."/>
            <person name="Bochicchio J."/>
            <person name="Borenstein D."/>
            <person name="Chapman S.B."/>
            <person name="Chen Z."/>
            <person name="Engels R."/>
            <person name="Freedman E."/>
            <person name="Gellesch M."/>
            <person name="Goldberg J."/>
            <person name="Griggs A."/>
            <person name="Gujja S."/>
            <person name="Heilman E."/>
            <person name="Heiman D."/>
            <person name="Hepburn T."/>
            <person name="Howarth C."/>
            <person name="Jen D."/>
            <person name="Larson L."/>
            <person name="Lewis B."/>
            <person name="Mehta T."/>
            <person name="Park D."/>
            <person name="Pearson M."/>
            <person name="Roberts A."/>
            <person name="Saif S."/>
            <person name="Shea T."/>
            <person name="Shenoy N."/>
            <person name="Sisk P."/>
            <person name="Stolte C."/>
            <person name="Sykes S."/>
            <person name="Thomson T."/>
            <person name="Walk T."/>
            <person name="White J."/>
            <person name="Yandava C."/>
            <person name="Izard J."/>
            <person name="Baranova O.V."/>
            <person name="Blanton J.M."/>
            <person name="Tanner A.C."/>
            <person name="Dewhirst F.E."/>
            <person name="Haas B."/>
            <person name="Nusbaum C."/>
            <person name="Birren B."/>
        </authorList>
    </citation>
    <scope>NUCLEOTIDE SEQUENCE [LARGE SCALE GENOMIC DNA]</scope>
    <source>
        <strain evidence="1">1-1 BBBD Race 1</strain>
    </source>
</reference>
<dbReference type="EnsemblFungi" id="PTTG_05452-t43_1">
    <property type="protein sequence ID" value="PTTG_05452-t43_1-p1"/>
    <property type="gene ID" value="PTTG_05452"/>
</dbReference>
<dbReference type="EMBL" id="ADAS02000029">
    <property type="protein sequence ID" value="OAV95401.1"/>
    <property type="molecule type" value="Genomic_DNA"/>
</dbReference>
<dbReference type="VEuPathDB" id="FungiDB:PTTG_05452"/>
<gene>
    <name evidence="1" type="ORF">PTTG_05452</name>
</gene>
<dbReference type="OrthoDB" id="2495748at2759"/>
<reference evidence="2 3" key="3">
    <citation type="journal article" date="2017" name="G3 (Bethesda)">
        <title>Comparative analysis highlights variable genome content of wheat rusts and divergence of the mating loci.</title>
        <authorList>
            <person name="Cuomo C.A."/>
            <person name="Bakkeren G."/>
            <person name="Khalil H.B."/>
            <person name="Panwar V."/>
            <person name="Joly D."/>
            <person name="Linning R."/>
            <person name="Sakthikumar S."/>
            <person name="Song X."/>
            <person name="Adiconis X."/>
            <person name="Fan L."/>
            <person name="Goldberg J.M."/>
            <person name="Levin J.Z."/>
            <person name="Young S."/>
            <person name="Zeng Q."/>
            <person name="Anikster Y."/>
            <person name="Bruce M."/>
            <person name="Wang M."/>
            <person name="Yin C."/>
            <person name="McCallum B."/>
            <person name="Szabo L.J."/>
            <person name="Hulbert S."/>
            <person name="Chen X."/>
            <person name="Fellers J.P."/>
        </authorList>
    </citation>
    <scope>NUCLEOTIDE SEQUENCE</scope>
    <source>
        <strain evidence="3">Isolate 1-1 / race 1 (BBBD)</strain>
        <strain evidence="2">isolate 1-1 / race 1 (BBBD)</strain>
    </source>
</reference>
<proteinExistence type="predicted"/>
<dbReference type="AlphaFoldDB" id="A0A0C4EXA4"/>
<organism evidence="1">
    <name type="scientific">Puccinia triticina (isolate 1-1 / race 1 (BBBD))</name>
    <name type="common">Brown leaf rust fungus</name>
    <dbReference type="NCBI Taxonomy" id="630390"/>
    <lineage>
        <taxon>Eukaryota</taxon>
        <taxon>Fungi</taxon>
        <taxon>Dikarya</taxon>
        <taxon>Basidiomycota</taxon>
        <taxon>Pucciniomycotina</taxon>
        <taxon>Pucciniomycetes</taxon>
        <taxon>Pucciniales</taxon>
        <taxon>Pucciniaceae</taxon>
        <taxon>Puccinia</taxon>
    </lineage>
</organism>
<protein>
    <submittedName>
        <fullName evidence="1 2">Uncharacterized protein</fullName>
    </submittedName>
</protein>
<evidence type="ECO:0000313" key="1">
    <source>
        <dbReference type="EMBL" id="OAV95401.1"/>
    </source>
</evidence>
<name>A0A0C4EXA4_PUCT1</name>
<sequence length="421" mass="47908">MSSYQTEPRASSRDVSTSGLPPERRRFWVELPGWVTAYVKVELAKEGTKNADVYEVLCDLWKVPRSFGVATEDQVVYVITEALAKRDTSGASGLANVQRQALAQEIVQVIEYLVENSSAKPKRLSWLDPNLSEKLQNVSPSDWIIFPASDMIHWISGRESKDVEKSLRHIPQRPPCRVCVFGNFNQNSLDPNANNGQRKIAAASMELSQIWHKGLFVTFTSKAASSNLDGLRRLQDSLVARMYDALEDPTHYLDIAMWLSMDTYWLLSPPSASEARASRDSTIRSLRAFNQMHDPDLPPIPIISKDHMERGIENIFKDGGTSIHLMKSDILKKLKIPRSDLRALTATRNRIFDRRTDGASELRTIQELGSHLVKTFWMFRLALIVVSEEEMNDIRRSNQLPWCQFVSFENLIALIENNFRS</sequence>
<evidence type="ECO:0000313" key="2">
    <source>
        <dbReference type="EnsemblFungi" id="PTTG_05452-t43_1-p1"/>
    </source>
</evidence>
<accession>A0A0C4EXA4</accession>
<reference evidence="2" key="4">
    <citation type="submission" date="2025-05" db="UniProtKB">
        <authorList>
            <consortium name="EnsemblFungi"/>
        </authorList>
    </citation>
    <scope>IDENTIFICATION</scope>
    <source>
        <strain evidence="2">isolate 1-1 / race 1 (BBBD)</strain>
    </source>
</reference>
<evidence type="ECO:0000313" key="3">
    <source>
        <dbReference type="Proteomes" id="UP000005240"/>
    </source>
</evidence>
<keyword evidence="3" id="KW-1185">Reference proteome</keyword>
<reference evidence="1" key="2">
    <citation type="submission" date="2016-05" db="EMBL/GenBank/DDBJ databases">
        <title>Comparative analysis highlights variable genome content of wheat rusts and divergence of the mating loci.</title>
        <authorList>
            <person name="Cuomo C.A."/>
            <person name="Bakkeren G."/>
            <person name="Szabo L."/>
            <person name="Khalil H."/>
            <person name="Joly D."/>
            <person name="Goldberg J."/>
            <person name="Young S."/>
            <person name="Zeng Q."/>
            <person name="Fellers J."/>
        </authorList>
    </citation>
    <scope>NUCLEOTIDE SEQUENCE [LARGE SCALE GENOMIC DNA]</scope>
    <source>
        <strain evidence="1">1-1 BBBD Race 1</strain>
    </source>
</reference>
<dbReference type="Proteomes" id="UP000005240">
    <property type="component" value="Unassembled WGS sequence"/>
</dbReference>